<comment type="caution">
    <text evidence="13">The sequence shown here is derived from an EMBL/GenBank/DDBJ whole genome shotgun (WGS) entry which is preliminary data.</text>
</comment>
<dbReference type="InterPro" id="IPR015424">
    <property type="entry name" value="PyrdxlP-dep_Trfase"/>
</dbReference>
<protein>
    <recommendedName>
        <fullName evidence="10">cystathionine gamma-synthase</fullName>
        <ecNumber evidence="10">2.5.1.48</ecNumber>
    </recommendedName>
    <alternativeName>
        <fullName evidence="11">O-succinylhomoserine (thiol)-lyase</fullName>
    </alternativeName>
</protein>
<dbReference type="FunFam" id="3.40.640.10:FF:000111">
    <property type="entry name" value="Cystathionine gamma-synthase"/>
    <property type="match status" value="1"/>
</dbReference>
<dbReference type="EC" id="2.5.1.48" evidence="10"/>
<dbReference type="PROSITE" id="PS00868">
    <property type="entry name" value="CYS_MET_METAB_PP"/>
    <property type="match status" value="1"/>
</dbReference>
<reference evidence="13 14" key="1">
    <citation type="submission" date="2019-07" db="EMBL/GenBank/DDBJ databases">
        <title>Venturia inaequalis Genome Resource.</title>
        <authorList>
            <person name="Lichtner F.J."/>
        </authorList>
    </citation>
    <scope>NUCLEOTIDE SEQUENCE [LARGE SCALE GENOMIC DNA]</scope>
    <source>
        <strain evidence="13 14">DMI_063113</strain>
    </source>
</reference>
<evidence type="ECO:0000313" key="13">
    <source>
        <dbReference type="EMBL" id="KAE9990923.1"/>
    </source>
</evidence>
<evidence type="ECO:0000256" key="3">
    <source>
        <dbReference type="ARBA" id="ARBA00022679"/>
    </source>
</evidence>
<evidence type="ECO:0000256" key="8">
    <source>
        <dbReference type="ARBA" id="ARBA00060510"/>
    </source>
</evidence>
<comment type="pathway">
    <text evidence="8">Amino-acid biosynthesis; L-methionine biosynthesis via de novo pathway; L-cystathionine from O-succinyl-L-homoserine: step 1/1.</text>
</comment>
<dbReference type="Gene3D" id="3.90.1150.10">
    <property type="entry name" value="Aspartate Aminotransferase, domain 1"/>
    <property type="match status" value="1"/>
</dbReference>
<evidence type="ECO:0000256" key="7">
    <source>
        <dbReference type="ARBA" id="ARBA00058439"/>
    </source>
</evidence>
<dbReference type="GO" id="GO:0003962">
    <property type="term" value="F:cystathionine gamma-synthase activity"/>
    <property type="evidence" value="ECO:0007669"/>
    <property type="project" value="UniProtKB-EC"/>
</dbReference>
<comment type="function">
    <text evidence="7">Catalyzes the formation of L-cystathionine from O-succinyl-L-homoserine (OSHS) and L-cysteine, via a gamma-replacement reaction. In the absence of thiol, catalyzes gamma-elimination to form 2-oxobutanoate, succinate and ammonia.</text>
</comment>
<dbReference type="GO" id="GO:0009086">
    <property type="term" value="P:methionine biosynthetic process"/>
    <property type="evidence" value="ECO:0007669"/>
    <property type="project" value="UniProtKB-KW"/>
</dbReference>
<evidence type="ECO:0000256" key="10">
    <source>
        <dbReference type="ARBA" id="ARBA00066530"/>
    </source>
</evidence>
<dbReference type="InterPro" id="IPR000277">
    <property type="entry name" value="Cys/Met-Metab_PyrdxlP-dep_enz"/>
</dbReference>
<keyword evidence="4 12" id="KW-0663">Pyridoxal phosphate</keyword>
<comment type="cofactor">
    <cofactor evidence="1 12">
        <name>pyridoxal 5'-phosphate</name>
        <dbReference type="ChEBI" id="CHEBI:597326"/>
    </cofactor>
</comment>
<comment type="similarity">
    <text evidence="9">Belongs to the trans-sulfuration enzymes family. MET7 subfamily.</text>
</comment>
<dbReference type="GO" id="GO:0030170">
    <property type="term" value="F:pyridoxal phosphate binding"/>
    <property type="evidence" value="ECO:0007669"/>
    <property type="project" value="InterPro"/>
</dbReference>
<dbReference type="InterPro" id="IPR054542">
    <property type="entry name" value="Cys_met_metab_PP"/>
</dbReference>
<dbReference type="InterPro" id="IPR015422">
    <property type="entry name" value="PyrdxlP-dep_Trfase_small"/>
</dbReference>
<evidence type="ECO:0000313" key="14">
    <source>
        <dbReference type="Proteomes" id="UP000490939"/>
    </source>
</evidence>
<evidence type="ECO:0000256" key="12">
    <source>
        <dbReference type="RuleBase" id="RU362118"/>
    </source>
</evidence>
<organism evidence="13 14">
    <name type="scientific">Venturia inaequalis</name>
    <name type="common">Apple scab fungus</name>
    <dbReference type="NCBI Taxonomy" id="5025"/>
    <lineage>
        <taxon>Eukaryota</taxon>
        <taxon>Fungi</taxon>
        <taxon>Dikarya</taxon>
        <taxon>Ascomycota</taxon>
        <taxon>Pezizomycotina</taxon>
        <taxon>Dothideomycetes</taxon>
        <taxon>Pleosporomycetidae</taxon>
        <taxon>Venturiales</taxon>
        <taxon>Venturiaceae</taxon>
        <taxon>Venturia</taxon>
    </lineage>
</organism>
<keyword evidence="2" id="KW-0028">Amino-acid biosynthesis</keyword>
<proteinExistence type="inferred from homology"/>
<evidence type="ECO:0000256" key="9">
    <source>
        <dbReference type="ARBA" id="ARBA00061376"/>
    </source>
</evidence>
<dbReference type="SUPFAM" id="SSF53383">
    <property type="entry name" value="PLP-dependent transferases"/>
    <property type="match status" value="1"/>
</dbReference>
<evidence type="ECO:0000256" key="11">
    <source>
        <dbReference type="ARBA" id="ARBA00083849"/>
    </source>
</evidence>
<evidence type="ECO:0000256" key="6">
    <source>
        <dbReference type="ARBA" id="ARBA00051441"/>
    </source>
</evidence>
<keyword evidence="5" id="KW-0486">Methionine biosynthesis</keyword>
<evidence type="ECO:0000256" key="5">
    <source>
        <dbReference type="ARBA" id="ARBA00023167"/>
    </source>
</evidence>
<dbReference type="EMBL" id="WNWR01000116">
    <property type="protein sequence ID" value="KAE9990923.1"/>
    <property type="molecule type" value="Genomic_DNA"/>
</dbReference>
<dbReference type="Gene3D" id="3.40.640.10">
    <property type="entry name" value="Type I PLP-dependent aspartate aminotransferase-like (Major domain)"/>
    <property type="match status" value="1"/>
</dbReference>
<name>A0A8H3ZC86_VENIN</name>
<dbReference type="InterPro" id="IPR051750">
    <property type="entry name" value="Trans-sulfuration_enzymes"/>
</dbReference>
<comment type="catalytic activity">
    <reaction evidence="6">
        <text>O-succinyl-L-homoserine + L-cysteine = L,L-cystathionine + succinate + H(+)</text>
        <dbReference type="Rhea" id="RHEA:20397"/>
        <dbReference type="ChEBI" id="CHEBI:15378"/>
        <dbReference type="ChEBI" id="CHEBI:30031"/>
        <dbReference type="ChEBI" id="CHEBI:35235"/>
        <dbReference type="ChEBI" id="CHEBI:57661"/>
        <dbReference type="ChEBI" id="CHEBI:58161"/>
        <dbReference type="EC" id="2.5.1.48"/>
    </reaction>
</comment>
<dbReference type="FunFam" id="3.90.1150.10:FF:000063">
    <property type="entry name" value="Probable cystathionine gamma-synthase"/>
    <property type="match status" value="1"/>
</dbReference>
<keyword evidence="3" id="KW-0808">Transferase</keyword>
<dbReference type="GO" id="GO:0019346">
    <property type="term" value="P:transsulfuration"/>
    <property type="evidence" value="ECO:0007669"/>
    <property type="project" value="InterPro"/>
</dbReference>
<evidence type="ECO:0000256" key="1">
    <source>
        <dbReference type="ARBA" id="ARBA00001933"/>
    </source>
</evidence>
<gene>
    <name evidence="13" type="ORF">EG327_000755</name>
</gene>
<dbReference type="InterPro" id="IPR015421">
    <property type="entry name" value="PyrdxlP-dep_Trfase_major"/>
</dbReference>
<keyword evidence="14" id="KW-1185">Reference proteome</keyword>
<sequence length="584" mass="64937">MPARIDDEVGETIPAMTAHAVSVSLPTWRSNVGYEEGEEWVLSKLKTGYPRFFIHKQIQAFASAVVDKYGSNGESAMLFPSHAGASRCVDFLRCQSTLSSQVRILDLASNAEKETTDSKFASPHVSAVLFPTDHFSIAKTFWQHSGEGVSSRRAEYCHELLKEGLLVGKNTADTAQRLCKGPRRYRKSLSSTQPVLLEGKDSTAFIEERFGRNLEIKFAEQAKSAVKKRIAGSLTADIALEDALAVKNDGIGGRHLAEFSEDDVYLYPCGMNAIFNTHRSLMAARGELKSVMYGFPYIDTLKILEKFGPGCIFYGHGSAEDLDDLELRLSKGEKILSLFCEFPGNPLLMSPDLKRIRGLAEKYEFAVVVDETVGNFLNVNVLPYADVVVSSLTKIFSGDSNVMGGSAILNPKGPRYNQLKKTWSDEFEDNYWAEDAIFMERNSRDFVSRIDRINSGAEAICEVLQAHPRVKQVYYPKYSSTRPFYDQCRTPNGRYGGLLSATFYDHADAVAFFDNLATAKGPSLGTNFTLSSPYVILAHYNELDWAESFGVERDLIRFSVGLEETDELVKIFQLALAAIPTSRD</sequence>
<dbReference type="AlphaFoldDB" id="A0A8H3ZC86"/>
<evidence type="ECO:0000256" key="2">
    <source>
        <dbReference type="ARBA" id="ARBA00022605"/>
    </source>
</evidence>
<dbReference type="Pfam" id="PF01053">
    <property type="entry name" value="Cys_Met_Meta_PP"/>
    <property type="match status" value="1"/>
</dbReference>
<accession>A0A8H3ZC86</accession>
<dbReference type="PANTHER" id="PTHR42699">
    <property type="match status" value="1"/>
</dbReference>
<evidence type="ECO:0000256" key="4">
    <source>
        <dbReference type="ARBA" id="ARBA00022898"/>
    </source>
</evidence>
<dbReference type="Proteomes" id="UP000490939">
    <property type="component" value="Unassembled WGS sequence"/>
</dbReference>
<dbReference type="PANTHER" id="PTHR42699:SF1">
    <property type="entry name" value="CYSTATHIONINE GAMMA-SYNTHASE-RELATED"/>
    <property type="match status" value="1"/>
</dbReference>